<dbReference type="EMBL" id="CAXAMN010011747">
    <property type="protein sequence ID" value="CAK9036126.1"/>
    <property type="molecule type" value="Genomic_DNA"/>
</dbReference>
<evidence type="ECO:0000313" key="2">
    <source>
        <dbReference type="EMBL" id="CAK9036126.1"/>
    </source>
</evidence>
<evidence type="ECO:0000313" key="3">
    <source>
        <dbReference type="Proteomes" id="UP001642484"/>
    </source>
</evidence>
<protein>
    <submittedName>
        <fullName evidence="2">Uncharacterized protein</fullName>
    </submittedName>
</protein>
<keyword evidence="3" id="KW-1185">Reference proteome</keyword>
<reference evidence="2 3" key="1">
    <citation type="submission" date="2024-02" db="EMBL/GenBank/DDBJ databases">
        <authorList>
            <person name="Chen Y."/>
            <person name="Shah S."/>
            <person name="Dougan E. K."/>
            <person name="Thang M."/>
            <person name="Chan C."/>
        </authorList>
    </citation>
    <scope>NUCLEOTIDE SEQUENCE [LARGE SCALE GENOMIC DNA]</scope>
</reference>
<dbReference type="Proteomes" id="UP001642484">
    <property type="component" value="Unassembled WGS sequence"/>
</dbReference>
<comment type="caution">
    <text evidence="2">The sequence shown here is derived from an EMBL/GenBank/DDBJ whole genome shotgun (WGS) entry which is preliminary data.</text>
</comment>
<feature type="region of interest" description="Disordered" evidence="1">
    <location>
        <begin position="274"/>
        <end position="293"/>
    </location>
</feature>
<name>A0ABP0LBI7_9DINO</name>
<sequence>MEPDRALKAWVKPVTLVFDESTTYGSREGSHQALCITAQDKGNVYWKSSAWKSGVVVGISMLGRADMLKVERTNKHFGSEGRLTTVQELKQAGWVTQCMNLKAPKVLYCLYPTFLVPCQHLGGASVIDRVMAGLLANDSGQTYNVILDLLGYDAWPALFALGKSVSGVPWACGTACHSKFEADYVASTVAQKIFGYGRETPSFLKGFPNFDAAASELQQAANLPQPTYEVCIPLPNGDLAIQENLVELWSTKHDMFQRETQELLEEHNKKYNPRGVKRSLDHGGSGTGGSVEGRDAKKIRIDDVVKASDHEANIAEKLVLNCGTFRLVYDKNEEQLWVCAEGKKKETTLVGPAELFSFGSGAFATGLEATDIMGDSGGRWVSFLVRSHLDLCIVEADKRLPEHIKKSSIFGTVIPFGDLLTSLQNLGEVNVKLSMHATDEQESGGALFRREQAVCFYLDPEKEDKKNKKAGEVYNHKGSKP</sequence>
<evidence type="ECO:0000256" key="1">
    <source>
        <dbReference type="SAM" id="MobiDB-lite"/>
    </source>
</evidence>
<gene>
    <name evidence="2" type="ORF">CCMP2556_LOCUS20163</name>
</gene>
<accession>A0ABP0LBI7</accession>
<organism evidence="2 3">
    <name type="scientific">Durusdinium trenchii</name>
    <dbReference type="NCBI Taxonomy" id="1381693"/>
    <lineage>
        <taxon>Eukaryota</taxon>
        <taxon>Sar</taxon>
        <taxon>Alveolata</taxon>
        <taxon>Dinophyceae</taxon>
        <taxon>Suessiales</taxon>
        <taxon>Symbiodiniaceae</taxon>
        <taxon>Durusdinium</taxon>
    </lineage>
</organism>
<proteinExistence type="predicted"/>